<protein>
    <submittedName>
        <fullName evidence="2">Uncharacterized protein</fullName>
    </submittedName>
</protein>
<gene>
    <name evidence="2" type="ORF">E2C01_083721</name>
</gene>
<feature type="compositionally biased region" description="Pro residues" evidence="1">
    <location>
        <begin position="22"/>
        <end position="41"/>
    </location>
</feature>
<dbReference type="AlphaFoldDB" id="A0A5B7IVX0"/>
<evidence type="ECO:0000313" key="3">
    <source>
        <dbReference type="Proteomes" id="UP000324222"/>
    </source>
</evidence>
<comment type="caution">
    <text evidence="2">The sequence shown here is derived from an EMBL/GenBank/DDBJ whole genome shotgun (WGS) entry which is preliminary data.</text>
</comment>
<organism evidence="2 3">
    <name type="scientific">Portunus trituberculatus</name>
    <name type="common">Swimming crab</name>
    <name type="synonym">Neptunus trituberculatus</name>
    <dbReference type="NCBI Taxonomy" id="210409"/>
    <lineage>
        <taxon>Eukaryota</taxon>
        <taxon>Metazoa</taxon>
        <taxon>Ecdysozoa</taxon>
        <taxon>Arthropoda</taxon>
        <taxon>Crustacea</taxon>
        <taxon>Multicrustacea</taxon>
        <taxon>Malacostraca</taxon>
        <taxon>Eumalacostraca</taxon>
        <taxon>Eucarida</taxon>
        <taxon>Decapoda</taxon>
        <taxon>Pleocyemata</taxon>
        <taxon>Brachyura</taxon>
        <taxon>Eubrachyura</taxon>
        <taxon>Portunoidea</taxon>
        <taxon>Portunidae</taxon>
        <taxon>Portuninae</taxon>
        <taxon>Portunus</taxon>
    </lineage>
</organism>
<feature type="region of interest" description="Disordered" evidence="1">
    <location>
        <begin position="1"/>
        <end position="41"/>
    </location>
</feature>
<evidence type="ECO:0000313" key="2">
    <source>
        <dbReference type="EMBL" id="MPC88800.1"/>
    </source>
</evidence>
<reference evidence="2 3" key="1">
    <citation type="submission" date="2019-05" db="EMBL/GenBank/DDBJ databases">
        <title>Another draft genome of Portunus trituberculatus and its Hox gene families provides insights of decapod evolution.</title>
        <authorList>
            <person name="Jeong J.-H."/>
            <person name="Song I."/>
            <person name="Kim S."/>
            <person name="Choi T."/>
            <person name="Kim D."/>
            <person name="Ryu S."/>
            <person name="Kim W."/>
        </authorList>
    </citation>
    <scope>NUCLEOTIDE SEQUENCE [LARGE SCALE GENOMIC DNA]</scope>
    <source>
        <tissue evidence="2">Muscle</tissue>
    </source>
</reference>
<evidence type="ECO:0000256" key="1">
    <source>
        <dbReference type="SAM" id="MobiDB-lite"/>
    </source>
</evidence>
<accession>A0A5B7IVX0</accession>
<sequence>MRPPRPAPTFLPFMSHPRGLHTPPPLLSIPALPGPTPVSTP</sequence>
<dbReference type="Proteomes" id="UP000324222">
    <property type="component" value="Unassembled WGS sequence"/>
</dbReference>
<name>A0A5B7IVX0_PORTR</name>
<proteinExistence type="predicted"/>
<keyword evidence="3" id="KW-1185">Reference proteome</keyword>
<dbReference type="EMBL" id="VSRR010078985">
    <property type="protein sequence ID" value="MPC88800.1"/>
    <property type="molecule type" value="Genomic_DNA"/>
</dbReference>